<protein>
    <submittedName>
        <fullName evidence="8">Uncharacterized protein</fullName>
    </submittedName>
</protein>
<comment type="similarity">
    <text evidence="7">Belongs to the class I-like SAM-binding methyltransferase superfamily. Trm1 family.</text>
</comment>
<keyword evidence="2 7" id="KW-0489">Methyltransferase</keyword>
<sequence>MSLTLEHPSFVSFHGNRCIKQKRVFREDRVSEKDRRRWVVTHSDANRVMTECYLQRDFFDLIDIDLFGSDSSFFQSAFDCLKIGGLLYVTSPDGYSSGGHRPHKGRVLSSKSPTTCPKKSDLYKCHMTLLVSFPHGTIDPSVVALLIVLKHIFPHIWYKEAM</sequence>
<dbReference type="AlphaFoldDB" id="A0A9Q0JRT9"/>
<evidence type="ECO:0000256" key="4">
    <source>
        <dbReference type="ARBA" id="ARBA00022691"/>
    </source>
</evidence>
<dbReference type="SUPFAM" id="SSF53335">
    <property type="entry name" value="S-adenosyl-L-methionine-dependent methyltransferases"/>
    <property type="match status" value="1"/>
</dbReference>
<evidence type="ECO:0000256" key="5">
    <source>
        <dbReference type="ARBA" id="ARBA00022694"/>
    </source>
</evidence>
<evidence type="ECO:0000313" key="8">
    <source>
        <dbReference type="EMBL" id="KAJ4936192.1"/>
    </source>
</evidence>
<keyword evidence="3 7" id="KW-0808">Transferase</keyword>
<dbReference type="GO" id="GO:0002940">
    <property type="term" value="P:tRNA N2-guanine methylation"/>
    <property type="evidence" value="ECO:0007669"/>
    <property type="project" value="TreeGrafter"/>
</dbReference>
<dbReference type="PANTHER" id="PTHR10631">
    <property type="entry name" value="N 2 ,N 2 -DIMETHYLGUANOSINE TRNA METHYLTRANSFERASE"/>
    <property type="match status" value="1"/>
</dbReference>
<keyword evidence="1 7" id="KW-0820">tRNA-binding</keyword>
<evidence type="ECO:0000313" key="9">
    <source>
        <dbReference type="Proteomes" id="UP001141806"/>
    </source>
</evidence>
<dbReference type="InterPro" id="IPR029063">
    <property type="entry name" value="SAM-dependent_MTases_sf"/>
</dbReference>
<reference evidence="8" key="1">
    <citation type="journal article" date="2023" name="Plant J.">
        <title>The genome of the king protea, Protea cynaroides.</title>
        <authorList>
            <person name="Chang J."/>
            <person name="Duong T.A."/>
            <person name="Schoeman C."/>
            <person name="Ma X."/>
            <person name="Roodt D."/>
            <person name="Barker N."/>
            <person name="Li Z."/>
            <person name="Van de Peer Y."/>
            <person name="Mizrachi E."/>
        </authorList>
    </citation>
    <scope>NUCLEOTIDE SEQUENCE</scope>
    <source>
        <tissue evidence="8">Young leaves</tissue>
    </source>
</reference>
<dbReference type="GO" id="GO:0005634">
    <property type="term" value="C:nucleus"/>
    <property type="evidence" value="ECO:0007669"/>
    <property type="project" value="TreeGrafter"/>
</dbReference>
<keyword evidence="4 7" id="KW-0949">S-adenosyl-L-methionine</keyword>
<dbReference type="PANTHER" id="PTHR10631:SF9">
    <property type="entry name" value="TRNA (GUANINE(26)-N(2))-DIMETHYLTRANSFERASE"/>
    <property type="match status" value="1"/>
</dbReference>
<dbReference type="GO" id="GO:0016423">
    <property type="term" value="F:tRNA (guanine) methyltransferase activity"/>
    <property type="evidence" value="ECO:0007669"/>
    <property type="project" value="InterPro"/>
</dbReference>
<name>A0A9Q0JRT9_9MAGN</name>
<keyword evidence="9" id="KW-1185">Reference proteome</keyword>
<accession>A0A9Q0JRT9</accession>
<dbReference type="EMBL" id="JAMYWD010002505">
    <property type="protein sequence ID" value="KAJ4936192.1"/>
    <property type="molecule type" value="Genomic_DNA"/>
</dbReference>
<proteinExistence type="inferred from homology"/>
<keyword evidence="5 7" id="KW-0819">tRNA processing</keyword>
<gene>
    <name evidence="8" type="ORF">NE237_016318</name>
</gene>
<evidence type="ECO:0000256" key="1">
    <source>
        <dbReference type="ARBA" id="ARBA00022555"/>
    </source>
</evidence>
<evidence type="ECO:0000256" key="3">
    <source>
        <dbReference type="ARBA" id="ARBA00022679"/>
    </source>
</evidence>
<dbReference type="Gene3D" id="3.40.50.150">
    <property type="entry name" value="Vaccinia Virus protein VP39"/>
    <property type="match status" value="1"/>
</dbReference>
<comment type="caution">
    <text evidence="8">The sequence shown here is derived from an EMBL/GenBank/DDBJ whole genome shotgun (WGS) entry which is preliminary data.</text>
</comment>
<dbReference type="Pfam" id="PF02005">
    <property type="entry name" value="TRM"/>
    <property type="match status" value="1"/>
</dbReference>
<dbReference type="GO" id="GO:0000049">
    <property type="term" value="F:tRNA binding"/>
    <property type="evidence" value="ECO:0007669"/>
    <property type="project" value="UniProtKB-UniRule"/>
</dbReference>
<organism evidence="8 9">
    <name type="scientific">Protea cynaroides</name>
    <dbReference type="NCBI Taxonomy" id="273540"/>
    <lineage>
        <taxon>Eukaryota</taxon>
        <taxon>Viridiplantae</taxon>
        <taxon>Streptophyta</taxon>
        <taxon>Embryophyta</taxon>
        <taxon>Tracheophyta</taxon>
        <taxon>Spermatophyta</taxon>
        <taxon>Magnoliopsida</taxon>
        <taxon>Proteales</taxon>
        <taxon>Proteaceae</taxon>
        <taxon>Protea</taxon>
    </lineage>
</organism>
<evidence type="ECO:0000256" key="2">
    <source>
        <dbReference type="ARBA" id="ARBA00022603"/>
    </source>
</evidence>
<dbReference type="Proteomes" id="UP001141806">
    <property type="component" value="Unassembled WGS sequence"/>
</dbReference>
<evidence type="ECO:0000256" key="6">
    <source>
        <dbReference type="ARBA" id="ARBA00022884"/>
    </source>
</evidence>
<keyword evidence="6 7" id="KW-0694">RNA-binding</keyword>
<evidence type="ECO:0000256" key="7">
    <source>
        <dbReference type="PROSITE-ProRule" id="PRU00958"/>
    </source>
</evidence>
<dbReference type="InterPro" id="IPR002905">
    <property type="entry name" value="Trm1"/>
</dbReference>
<dbReference type="PROSITE" id="PS51626">
    <property type="entry name" value="SAM_MT_TRM1"/>
    <property type="match status" value="1"/>
</dbReference>